<dbReference type="Proteomes" id="UP000775872">
    <property type="component" value="Unassembled WGS sequence"/>
</dbReference>
<keyword evidence="2" id="KW-1185">Reference proteome</keyword>
<dbReference type="EMBL" id="CABFOC020000014">
    <property type="protein sequence ID" value="CAH0046357.1"/>
    <property type="molecule type" value="Genomic_DNA"/>
</dbReference>
<sequence length="84" mass="9601">MTNPTDPVVDDIVETRVGRITLTVRILDIEFGNYTRTETVEVLRAPEGHDFPEIITIKRLGRHYGPLNSYVQWKLPPTPTPLET</sequence>
<protein>
    <submittedName>
        <fullName evidence="1">Uncharacterized protein</fullName>
    </submittedName>
</protein>
<organism evidence="1 2">
    <name type="scientific">Clonostachys solani</name>
    <dbReference type="NCBI Taxonomy" id="160281"/>
    <lineage>
        <taxon>Eukaryota</taxon>
        <taxon>Fungi</taxon>
        <taxon>Dikarya</taxon>
        <taxon>Ascomycota</taxon>
        <taxon>Pezizomycotina</taxon>
        <taxon>Sordariomycetes</taxon>
        <taxon>Hypocreomycetidae</taxon>
        <taxon>Hypocreales</taxon>
        <taxon>Bionectriaceae</taxon>
        <taxon>Clonostachys</taxon>
    </lineage>
</organism>
<proteinExistence type="predicted"/>
<name>A0A9P0EBK5_9HYPO</name>
<evidence type="ECO:0000313" key="1">
    <source>
        <dbReference type="EMBL" id="CAH0046357.1"/>
    </source>
</evidence>
<evidence type="ECO:0000313" key="2">
    <source>
        <dbReference type="Proteomes" id="UP000775872"/>
    </source>
</evidence>
<dbReference type="AlphaFoldDB" id="A0A9P0EBK5"/>
<reference evidence="1 2" key="2">
    <citation type="submission" date="2021-10" db="EMBL/GenBank/DDBJ databases">
        <authorList>
            <person name="Piombo E."/>
        </authorList>
    </citation>
    <scope>NUCLEOTIDE SEQUENCE [LARGE SCALE GENOMIC DNA]</scope>
</reference>
<accession>A0A9P0EBK5</accession>
<reference evidence="2" key="1">
    <citation type="submission" date="2019-06" db="EMBL/GenBank/DDBJ databases">
        <authorList>
            <person name="Broberg M."/>
        </authorList>
    </citation>
    <scope>NUCLEOTIDE SEQUENCE [LARGE SCALE GENOMIC DNA]</scope>
</reference>
<dbReference type="OrthoDB" id="5140364at2759"/>
<comment type="caution">
    <text evidence="1">The sequence shown here is derived from an EMBL/GenBank/DDBJ whole genome shotgun (WGS) entry which is preliminary data.</text>
</comment>
<gene>
    <name evidence="1" type="ORF">CSOL1703_00012091</name>
</gene>